<dbReference type="InterPro" id="IPR042177">
    <property type="entry name" value="Cell/Rod_1"/>
</dbReference>
<dbReference type="InterPro" id="IPR007221">
    <property type="entry name" value="MreC"/>
</dbReference>
<evidence type="ECO:0000256" key="4">
    <source>
        <dbReference type="ARBA" id="ARBA00032089"/>
    </source>
</evidence>
<keyword evidence="6" id="KW-1133">Transmembrane helix</keyword>
<dbReference type="Pfam" id="PF04085">
    <property type="entry name" value="MreC"/>
    <property type="match status" value="1"/>
</dbReference>
<dbReference type="Proteomes" id="UP000558192">
    <property type="component" value="Unassembled WGS sequence"/>
</dbReference>
<sequence length="303" mass="31393">MAPGPGARPGWSRRAQYGLFFSFLAAIAGLLIGLALLALSLVAPNAYAGVRGAALDVTAPVTGVFRSVGDTVGGLFSGAGNYWDAARQNAALREENGKLRRQAIQARAIFQENAQLKAVLALRENEVETVATGRIVGSSLESERRFAVITAGSGDGVAVGMPVRSAEGLIGRVIDSGITASRVLLVSDRSNIVPARLLRGGQPVIATGRGDGTIDLRPLEVGRNPFRRGDLVVTSGTGGLYPPNVPIARVIRLDDDGAIAIPMADPAKVSFAVVGRPYEEAALPEAEPASEETPAANPPPESG</sequence>
<evidence type="ECO:0000256" key="6">
    <source>
        <dbReference type="SAM" id="Phobius"/>
    </source>
</evidence>
<evidence type="ECO:0000256" key="3">
    <source>
        <dbReference type="ARBA" id="ARBA00022960"/>
    </source>
</evidence>
<comment type="caution">
    <text evidence="8">The sequence shown here is derived from an EMBL/GenBank/DDBJ whole genome shotgun (WGS) entry which is preliminary data.</text>
</comment>
<dbReference type="InterPro" id="IPR042175">
    <property type="entry name" value="Cell/Rod_MreC_2"/>
</dbReference>
<evidence type="ECO:0000313" key="8">
    <source>
        <dbReference type="EMBL" id="NJC06440.1"/>
    </source>
</evidence>
<name>A0A7X6BHE1_9SPHN</name>
<reference evidence="8 9" key="1">
    <citation type="submission" date="2020-03" db="EMBL/GenBank/DDBJ databases">
        <title>Genomic Encyclopedia of Type Strains, Phase IV (KMG-IV): sequencing the most valuable type-strain genomes for metagenomic binning, comparative biology and taxonomic classification.</title>
        <authorList>
            <person name="Goeker M."/>
        </authorList>
    </citation>
    <scope>NUCLEOTIDE SEQUENCE [LARGE SCALE GENOMIC DNA]</scope>
    <source>
        <strain evidence="8 9">DSM 16846</strain>
    </source>
</reference>
<dbReference type="GO" id="GO:0005886">
    <property type="term" value="C:plasma membrane"/>
    <property type="evidence" value="ECO:0007669"/>
    <property type="project" value="TreeGrafter"/>
</dbReference>
<feature type="compositionally biased region" description="Low complexity" evidence="5">
    <location>
        <begin position="281"/>
        <end position="295"/>
    </location>
</feature>
<keyword evidence="3" id="KW-0133">Cell shape</keyword>
<feature type="transmembrane region" description="Helical" evidence="6">
    <location>
        <begin position="20"/>
        <end position="42"/>
    </location>
</feature>
<proteinExistence type="inferred from homology"/>
<organism evidence="8 9">
    <name type="scientific">Sphingomonas kaistensis</name>
    <dbReference type="NCBI Taxonomy" id="298708"/>
    <lineage>
        <taxon>Bacteria</taxon>
        <taxon>Pseudomonadati</taxon>
        <taxon>Pseudomonadota</taxon>
        <taxon>Alphaproteobacteria</taxon>
        <taxon>Sphingomonadales</taxon>
        <taxon>Sphingomonadaceae</taxon>
        <taxon>Sphingomonas</taxon>
    </lineage>
</organism>
<dbReference type="PANTHER" id="PTHR34138">
    <property type="entry name" value="CELL SHAPE-DETERMINING PROTEIN MREC"/>
    <property type="match status" value="1"/>
</dbReference>
<feature type="region of interest" description="Disordered" evidence="5">
    <location>
        <begin position="281"/>
        <end position="303"/>
    </location>
</feature>
<evidence type="ECO:0000256" key="2">
    <source>
        <dbReference type="ARBA" id="ARBA00013855"/>
    </source>
</evidence>
<dbReference type="AlphaFoldDB" id="A0A7X6BHE1"/>
<gene>
    <name evidence="8" type="ORF">GGQ97_002233</name>
</gene>
<dbReference type="RefSeq" id="WP_168069657.1">
    <property type="nucleotide sequence ID" value="NZ_JAATJC010000001.1"/>
</dbReference>
<keyword evidence="6" id="KW-0472">Membrane</keyword>
<evidence type="ECO:0000259" key="7">
    <source>
        <dbReference type="Pfam" id="PF04085"/>
    </source>
</evidence>
<keyword evidence="6" id="KW-0812">Transmembrane</keyword>
<dbReference type="Gene3D" id="2.40.10.350">
    <property type="entry name" value="Rod shape-determining protein MreC, domain 2"/>
    <property type="match status" value="1"/>
</dbReference>
<evidence type="ECO:0000256" key="5">
    <source>
        <dbReference type="SAM" id="MobiDB-lite"/>
    </source>
</evidence>
<dbReference type="PANTHER" id="PTHR34138:SF1">
    <property type="entry name" value="CELL SHAPE-DETERMINING PROTEIN MREC"/>
    <property type="match status" value="1"/>
</dbReference>
<dbReference type="EMBL" id="JAATJC010000001">
    <property type="protein sequence ID" value="NJC06440.1"/>
    <property type="molecule type" value="Genomic_DNA"/>
</dbReference>
<dbReference type="InterPro" id="IPR055342">
    <property type="entry name" value="MreC_beta-barrel_core"/>
</dbReference>
<accession>A0A7X6BHE1</accession>
<feature type="domain" description="Rod shape-determining protein MreC beta-barrel core" evidence="7">
    <location>
        <begin position="135"/>
        <end position="256"/>
    </location>
</feature>
<evidence type="ECO:0000256" key="1">
    <source>
        <dbReference type="ARBA" id="ARBA00009369"/>
    </source>
</evidence>
<evidence type="ECO:0000313" key="9">
    <source>
        <dbReference type="Proteomes" id="UP000558192"/>
    </source>
</evidence>
<dbReference type="Gene3D" id="2.40.10.340">
    <property type="entry name" value="Rod shape-determining protein MreC, domain 1"/>
    <property type="match status" value="1"/>
</dbReference>
<comment type="similarity">
    <text evidence="1">Belongs to the MreC family.</text>
</comment>
<protein>
    <recommendedName>
        <fullName evidence="2">Cell shape-determining protein MreC</fullName>
    </recommendedName>
    <alternativeName>
        <fullName evidence="4">Cell shape protein MreC</fullName>
    </alternativeName>
</protein>
<dbReference type="GO" id="GO:0008360">
    <property type="term" value="P:regulation of cell shape"/>
    <property type="evidence" value="ECO:0007669"/>
    <property type="project" value="UniProtKB-KW"/>
</dbReference>
<keyword evidence="9" id="KW-1185">Reference proteome</keyword>